<accession>A0A415EXA3</accession>
<organism evidence="2 3">
    <name type="scientific">Enterococcus casseliflavus</name>
    <name type="common">Enterococcus flavescens</name>
    <dbReference type="NCBI Taxonomy" id="37734"/>
    <lineage>
        <taxon>Bacteria</taxon>
        <taxon>Bacillati</taxon>
        <taxon>Bacillota</taxon>
        <taxon>Bacilli</taxon>
        <taxon>Lactobacillales</taxon>
        <taxon>Enterococcaceae</taxon>
        <taxon>Enterococcus</taxon>
    </lineage>
</organism>
<reference evidence="2 3" key="1">
    <citation type="submission" date="2018-08" db="EMBL/GenBank/DDBJ databases">
        <title>A genome reference for cultivated species of the human gut microbiota.</title>
        <authorList>
            <person name="Zou Y."/>
            <person name="Xue W."/>
            <person name="Luo G."/>
        </authorList>
    </citation>
    <scope>NUCLEOTIDE SEQUENCE [LARGE SCALE GENOMIC DNA]</scope>
    <source>
        <strain evidence="2 3">AF48-16</strain>
    </source>
</reference>
<keyword evidence="2" id="KW-0418">Kinase</keyword>
<dbReference type="InterPro" id="IPR003594">
    <property type="entry name" value="HATPase_dom"/>
</dbReference>
<comment type="caution">
    <text evidence="2">The sequence shown here is derived from an EMBL/GenBank/DDBJ whole genome shotgun (WGS) entry which is preliminary data.</text>
</comment>
<dbReference type="RefSeq" id="WP_151195168.1">
    <property type="nucleotide sequence ID" value="NZ_CP068126.1"/>
</dbReference>
<dbReference type="Pfam" id="PF06580">
    <property type="entry name" value="His_kinase"/>
    <property type="match status" value="1"/>
</dbReference>
<sequence length="589" mass="67410">MKSQKLINHFKKQPFERQLHFVFFATVAIIVSLAVLLTLVWRQVYMAQLKEAAYKDVSIISTNIAKRLTAVETLSFRIIDSAPIQNGLQRILAQDSLQSLEAIDQKNALSAEINALVRNESTIQNVYLFTPTNENMINFLAETDHIFNGQTIKDMIETLPDKPAKGSWFFAKDLSQGVYLRKIYSTADLSLTYIGTVIFLVNTSFFRNEIESLPIVSEQNQFFMAYQNQFYSTANDEQTLAADQNTLQQKMGTFQRSIGSMTFDNRQYYYAMDRKTMPNMTFIYLLPENQVLADLYKLQGLSIAVSLPFLCLIIVVIRKISNQLTRPLADLASQMAVLRKTKKLASLKTLAVPENSQEEIMVLYESYNTMIDELNALIKDNYEMRILSQEIEFKGLQAQLDPHFLYNTLDSINWIAIENQQWQISEMVTSLAYLFRKKIDTKSDFTTLQDELDIVHAYINIQNVRFGKRIEYIEVILVNDLSFKIPKLLIQPLIENVFKYAVNDMKETCRLVLTIEQQATFLQVSVSDNGPGFKANFSIEKEGGIGLTNIQKRLQLHYGDQASLAIVSSIPFKKTTVRFVIPLKGVSET</sequence>
<dbReference type="Gene3D" id="6.10.340.10">
    <property type="match status" value="1"/>
</dbReference>
<keyword evidence="2" id="KW-0808">Transferase</keyword>
<dbReference type="GO" id="GO:0016020">
    <property type="term" value="C:membrane"/>
    <property type="evidence" value="ECO:0007669"/>
    <property type="project" value="InterPro"/>
</dbReference>
<protein>
    <submittedName>
        <fullName evidence="2">Sensor histidine kinase</fullName>
    </submittedName>
</protein>
<dbReference type="SUPFAM" id="SSF55874">
    <property type="entry name" value="ATPase domain of HSP90 chaperone/DNA topoisomerase II/histidine kinase"/>
    <property type="match status" value="1"/>
</dbReference>
<evidence type="ECO:0000313" key="2">
    <source>
        <dbReference type="EMBL" id="RHK07947.1"/>
    </source>
</evidence>
<dbReference type="GO" id="GO:0000155">
    <property type="term" value="F:phosphorelay sensor kinase activity"/>
    <property type="evidence" value="ECO:0007669"/>
    <property type="project" value="InterPro"/>
</dbReference>
<dbReference type="Gene3D" id="3.30.565.10">
    <property type="entry name" value="Histidine kinase-like ATPase, C-terminal domain"/>
    <property type="match status" value="1"/>
</dbReference>
<dbReference type="PANTHER" id="PTHR34220">
    <property type="entry name" value="SENSOR HISTIDINE KINASE YPDA"/>
    <property type="match status" value="1"/>
</dbReference>
<dbReference type="Proteomes" id="UP000286288">
    <property type="component" value="Unassembled WGS sequence"/>
</dbReference>
<dbReference type="InterPro" id="IPR036890">
    <property type="entry name" value="HATPase_C_sf"/>
</dbReference>
<dbReference type="EMBL" id="QRMZ01000002">
    <property type="protein sequence ID" value="RHK07947.1"/>
    <property type="molecule type" value="Genomic_DNA"/>
</dbReference>
<gene>
    <name evidence="2" type="ORF">DW084_02145</name>
</gene>
<dbReference type="InterPro" id="IPR050640">
    <property type="entry name" value="Bact_2-comp_sensor_kinase"/>
</dbReference>
<dbReference type="AlphaFoldDB" id="A0A415EXA3"/>
<dbReference type="SMART" id="SM00387">
    <property type="entry name" value="HATPase_c"/>
    <property type="match status" value="1"/>
</dbReference>
<proteinExistence type="predicted"/>
<dbReference type="PANTHER" id="PTHR34220:SF7">
    <property type="entry name" value="SENSOR HISTIDINE KINASE YPDA"/>
    <property type="match status" value="1"/>
</dbReference>
<evidence type="ECO:0000313" key="3">
    <source>
        <dbReference type="Proteomes" id="UP000286288"/>
    </source>
</evidence>
<name>A0A415EXA3_ENTCA</name>
<evidence type="ECO:0000259" key="1">
    <source>
        <dbReference type="SMART" id="SM00387"/>
    </source>
</evidence>
<feature type="domain" description="Histidine kinase/HSP90-like ATPase" evidence="1">
    <location>
        <begin position="485"/>
        <end position="585"/>
    </location>
</feature>
<dbReference type="InterPro" id="IPR010559">
    <property type="entry name" value="Sig_transdc_His_kin_internal"/>
</dbReference>